<reference evidence="1 2" key="1">
    <citation type="submission" date="2013-02" db="EMBL/GenBank/DDBJ databases">
        <title>The Genome Sequence of Acinetobacter sp. ANC 4105.</title>
        <authorList>
            <consortium name="The Broad Institute Genome Sequencing Platform"/>
            <consortium name="The Broad Institute Genome Sequencing Center for Infectious Disease"/>
            <person name="Cerqueira G."/>
            <person name="Feldgarden M."/>
            <person name="Courvalin P."/>
            <person name="Perichon B."/>
            <person name="Grillot-Courvalin C."/>
            <person name="Clermont D."/>
            <person name="Rocha E."/>
            <person name="Yoon E.-J."/>
            <person name="Nemec A."/>
            <person name="Walker B."/>
            <person name="Young S.K."/>
            <person name="Zeng Q."/>
            <person name="Gargeya S."/>
            <person name="Fitzgerald M."/>
            <person name="Haas B."/>
            <person name="Abouelleil A."/>
            <person name="Alvarado L."/>
            <person name="Arachchi H.M."/>
            <person name="Berlin A.M."/>
            <person name="Chapman S.B."/>
            <person name="Dewar J."/>
            <person name="Goldberg J."/>
            <person name="Griggs A."/>
            <person name="Gujja S."/>
            <person name="Hansen M."/>
            <person name="Howarth C."/>
            <person name="Imamovic A."/>
            <person name="Larimer J."/>
            <person name="McCowan C."/>
            <person name="Murphy C."/>
            <person name="Neiman D."/>
            <person name="Pearson M."/>
            <person name="Priest M."/>
            <person name="Roberts A."/>
            <person name="Saif S."/>
            <person name="Shea T."/>
            <person name="Sisk P."/>
            <person name="Sykes S."/>
            <person name="Wortman J."/>
            <person name="Nusbaum C."/>
            <person name="Birren B."/>
        </authorList>
    </citation>
    <scope>NUCLEOTIDE SEQUENCE [LARGE SCALE GENOMIC DNA]</scope>
    <source>
        <strain evidence="1 2">ANC 4105</strain>
    </source>
</reference>
<protein>
    <submittedName>
        <fullName evidence="1">Uncharacterized protein</fullName>
    </submittedName>
</protein>
<dbReference type="EMBL" id="APRL01000013">
    <property type="protein sequence ID" value="ENW92774.1"/>
    <property type="molecule type" value="Genomic_DNA"/>
</dbReference>
<dbReference type="RefSeq" id="WP_005190150.1">
    <property type="nucleotide sequence ID" value="NZ_KB850050.1"/>
</dbReference>
<keyword evidence="2" id="KW-1185">Reference proteome</keyword>
<accession>N9MS81</accession>
<comment type="caution">
    <text evidence="1">The sequence shown here is derived from an EMBL/GenBank/DDBJ whole genome shotgun (WGS) entry which is preliminary data.</text>
</comment>
<evidence type="ECO:0000313" key="2">
    <source>
        <dbReference type="Proteomes" id="UP000013261"/>
    </source>
</evidence>
<dbReference type="AlphaFoldDB" id="N9MS81"/>
<organism evidence="1 2">
    <name type="scientific">Acinetobacter dispersus</name>
    <dbReference type="NCBI Taxonomy" id="70348"/>
    <lineage>
        <taxon>Bacteria</taxon>
        <taxon>Pseudomonadati</taxon>
        <taxon>Pseudomonadota</taxon>
        <taxon>Gammaproteobacteria</taxon>
        <taxon>Moraxellales</taxon>
        <taxon>Moraxellaceae</taxon>
        <taxon>Acinetobacter</taxon>
    </lineage>
</organism>
<evidence type="ECO:0000313" key="1">
    <source>
        <dbReference type="EMBL" id="ENW92774.1"/>
    </source>
</evidence>
<dbReference type="OrthoDB" id="9894931at2"/>
<gene>
    <name evidence="1" type="ORF">F904_02717</name>
</gene>
<dbReference type="HOGENOM" id="CLU_2802637_0_0_6"/>
<proteinExistence type="predicted"/>
<sequence>MLDKGAYFVLNDRFWIDKLFQVFSIQKNIAGAILYEVQGGFRWPEYCVRPAEPEEIELGFRIQKVKA</sequence>
<name>N9MS81_9GAMM</name>
<dbReference type="PATRIC" id="fig|1217703.3.peg.2638"/>
<dbReference type="Proteomes" id="UP000013261">
    <property type="component" value="Unassembled WGS sequence"/>
</dbReference>